<gene>
    <name evidence="2" type="ORF">COCMIDRAFT_106962</name>
</gene>
<dbReference type="KEGG" id="bor:COCMIDRAFT_106962"/>
<feature type="compositionally biased region" description="Polar residues" evidence="1">
    <location>
        <begin position="291"/>
        <end position="300"/>
    </location>
</feature>
<feature type="region of interest" description="Disordered" evidence="1">
    <location>
        <begin position="254"/>
        <end position="273"/>
    </location>
</feature>
<proteinExistence type="predicted"/>
<dbReference type="GeneID" id="19118952"/>
<dbReference type="HOGENOM" id="CLU_731856_0_0_1"/>
<keyword evidence="3" id="KW-1185">Reference proteome</keyword>
<feature type="region of interest" description="Disordered" evidence="1">
    <location>
        <begin position="282"/>
        <end position="333"/>
    </location>
</feature>
<protein>
    <submittedName>
        <fullName evidence="2">Uncharacterized protein</fullName>
    </submittedName>
</protein>
<dbReference type="RefSeq" id="XP_007692347.1">
    <property type="nucleotide sequence ID" value="XM_007694157.1"/>
</dbReference>
<organism evidence="2 3">
    <name type="scientific">Bipolaris oryzae ATCC 44560</name>
    <dbReference type="NCBI Taxonomy" id="930090"/>
    <lineage>
        <taxon>Eukaryota</taxon>
        <taxon>Fungi</taxon>
        <taxon>Dikarya</taxon>
        <taxon>Ascomycota</taxon>
        <taxon>Pezizomycotina</taxon>
        <taxon>Dothideomycetes</taxon>
        <taxon>Pleosporomycetidae</taxon>
        <taxon>Pleosporales</taxon>
        <taxon>Pleosporineae</taxon>
        <taxon>Pleosporaceae</taxon>
        <taxon>Bipolaris</taxon>
    </lineage>
</organism>
<reference evidence="2 3" key="1">
    <citation type="journal article" date="2013" name="PLoS Genet.">
        <title>Comparative genome structure, secondary metabolite, and effector coding capacity across Cochliobolus pathogens.</title>
        <authorList>
            <person name="Condon B.J."/>
            <person name="Leng Y."/>
            <person name="Wu D."/>
            <person name="Bushley K.E."/>
            <person name="Ohm R.A."/>
            <person name="Otillar R."/>
            <person name="Martin J."/>
            <person name="Schackwitz W."/>
            <person name="Grimwood J."/>
            <person name="MohdZainudin N."/>
            <person name="Xue C."/>
            <person name="Wang R."/>
            <person name="Manning V.A."/>
            <person name="Dhillon B."/>
            <person name="Tu Z.J."/>
            <person name="Steffenson B.J."/>
            <person name="Salamov A."/>
            <person name="Sun H."/>
            <person name="Lowry S."/>
            <person name="LaButti K."/>
            <person name="Han J."/>
            <person name="Copeland A."/>
            <person name="Lindquist E."/>
            <person name="Barry K."/>
            <person name="Schmutz J."/>
            <person name="Baker S.E."/>
            <person name="Ciuffetti L.M."/>
            <person name="Grigoriev I.V."/>
            <person name="Zhong S."/>
            <person name="Turgeon B.G."/>
        </authorList>
    </citation>
    <scope>NUCLEOTIDE SEQUENCE [LARGE SCALE GENOMIC DNA]</scope>
    <source>
        <strain evidence="2 3">ATCC 44560</strain>
    </source>
</reference>
<dbReference type="OrthoDB" id="3935253at2759"/>
<name>W6ZBJ9_COCMI</name>
<sequence>MIFSNNDNKISSSNKKYRTMREWLQKRVREAIARQKLKDTEENIYTQRKTTPERLCTRPARVDVSKIEVVFLTPKTPVDGRRVSSRPPILPPIRPTRPDSSVFRNVNAWLEASVNTPPPPLMAGISYWKEATVPNAKGSAVAQYAVPLSVALGVTRPTTATRQRTPCLRRSARKVQVQMPSMLRTKSTHLPGKKRRRRQSVCITPLSISYDNVQEDTTSLLITRSTSFLKPLVPPPRRQKSARHGLLISVSDSRECIPPRHGTPNSARFGDVENDPERHVHKTFMRPGRGTDSTRPSTTLAGLVREDSVGDLSDVPTYSSGPPPPSYRSRRESMLTTSSFGCIDGMNPAQRQVSQQRAALQGGGMRCKLKRLAQNFAI</sequence>
<dbReference type="EMBL" id="KI964118">
    <property type="protein sequence ID" value="EUC41121.1"/>
    <property type="molecule type" value="Genomic_DNA"/>
</dbReference>
<dbReference type="AlphaFoldDB" id="W6ZBJ9"/>
<evidence type="ECO:0000313" key="2">
    <source>
        <dbReference type="EMBL" id="EUC41121.1"/>
    </source>
</evidence>
<evidence type="ECO:0000313" key="3">
    <source>
        <dbReference type="Proteomes" id="UP000054032"/>
    </source>
</evidence>
<dbReference type="Proteomes" id="UP000054032">
    <property type="component" value="Unassembled WGS sequence"/>
</dbReference>
<evidence type="ECO:0000256" key="1">
    <source>
        <dbReference type="SAM" id="MobiDB-lite"/>
    </source>
</evidence>
<accession>W6ZBJ9</accession>